<sequence length="446" mass="49885">MVNRFWPERTSYMALLAGLWLLVACQSGDTDLGLAVVKPDELAVEYLDTLSVYASTVMVPDTFTTSTDSTVLIGRWQDAQTGTVSAKAFTSVDYNSAHTLPEQTGIRFDSLVLELGYTFTHGDTLSLFSMAVHSLETTFEDGKTYDNVSSLPYQAAPLVQQAFRPQLVRGKRQARLRLPDALSRDFYNRLVNKQINDQSSMVDYWKGFALLGQSAGNAFLGFNLLRATSGLRLYYHGNDLNQTRYELRFPMEYHRFTQLTSNLSGSALQSLRSRTDAISSRQTGNVSFISAGAGLRTRLDIPALSQFSKPDRYVALNRAELVVQPVGVLRNDNALPPIRLTLYETNNRQELLASVPGGASGSSAVLATYGWYYNDLEQRDQYAFDLTGYVNNALLRQAPARALLLMEPVEQLSLTNRIRRVTIGDQRHATDKLRLRLLYTVNQGRQ</sequence>
<dbReference type="PROSITE" id="PS51257">
    <property type="entry name" value="PROKAR_LIPOPROTEIN"/>
    <property type="match status" value="1"/>
</dbReference>
<dbReference type="RefSeq" id="WP_077131836.1">
    <property type="nucleotide sequence ID" value="NZ_CP014263.1"/>
</dbReference>
<evidence type="ECO:0000313" key="1">
    <source>
        <dbReference type="EMBL" id="AQG80410.1"/>
    </source>
</evidence>
<keyword evidence="2" id="KW-1185">Reference proteome</keyword>
<name>A0A1P9WYG0_9BACT</name>
<dbReference type="InterPro" id="IPR025366">
    <property type="entry name" value="DUF4270"/>
</dbReference>
<reference evidence="1 2" key="1">
    <citation type="submission" date="2016-01" db="EMBL/GenBank/DDBJ databases">
        <authorList>
            <person name="Oliw E.H."/>
        </authorList>
    </citation>
    <scope>NUCLEOTIDE SEQUENCE [LARGE SCALE GENOMIC DNA]</scope>
    <source>
        <strain evidence="1 2">DY10</strain>
    </source>
</reference>
<accession>A0A1P9WYG0</accession>
<dbReference type="Proteomes" id="UP000187941">
    <property type="component" value="Chromosome"/>
</dbReference>
<dbReference type="OrthoDB" id="1092930at2"/>
<organism evidence="1 2">
    <name type="scientific">Spirosoma montaniterrae</name>
    <dbReference type="NCBI Taxonomy" id="1178516"/>
    <lineage>
        <taxon>Bacteria</taxon>
        <taxon>Pseudomonadati</taxon>
        <taxon>Bacteroidota</taxon>
        <taxon>Cytophagia</taxon>
        <taxon>Cytophagales</taxon>
        <taxon>Cytophagaceae</taxon>
        <taxon>Spirosoma</taxon>
    </lineage>
</organism>
<proteinExistence type="predicted"/>
<dbReference type="AlphaFoldDB" id="A0A1P9WYG0"/>
<protein>
    <recommendedName>
        <fullName evidence="3">DUF4270 domain-containing protein</fullName>
    </recommendedName>
</protein>
<gene>
    <name evidence="1" type="ORF">AWR27_14410</name>
</gene>
<dbReference type="Pfam" id="PF14092">
    <property type="entry name" value="DUF4270"/>
    <property type="match status" value="1"/>
</dbReference>
<evidence type="ECO:0008006" key="3">
    <source>
        <dbReference type="Google" id="ProtNLM"/>
    </source>
</evidence>
<dbReference type="EMBL" id="CP014263">
    <property type="protein sequence ID" value="AQG80410.1"/>
    <property type="molecule type" value="Genomic_DNA"/>
</dbReference>
<dbReference type="KEGG" id="smon:AWR27_14410"/>
<dbReference type="STRING" id="1178516.AWR27_14410"/>
<evidence type="ECO:0000313" key="2">
    <source>
        <dbReference type="Proteomes" id="UP000187941"/>
    </source>
</evidence>